<evidence type="ECO:0000256" key="3">
    <source>
        <dbReference type="ARBA" id="ARBA00022475"/>
    </source>
</evidence>
<evidence type="ECO:0000256" key="4">
    <source>
        <dbReference type="ARBA" id="ARBA00022692"/>
    </source>
</evidence>
<feature type="transmembrane region" description="Helical" evidence="7">
    <location>
        <begin position="24"/>
        <end position="47"/>
    </location>
</feature>
<evidence type="ECO:0000313" key="10">
    <source>
        <dbReference type="Proteomes" id="UP001220478"/>
    </source>
</evidence>
<dbReference type="InterPro" id="IPR035906">
    <property type="entry name" value="MetI-like_sf"/>
</dbReference>
<keyword evidence="2 7" id="KW-0813">Transport</keyword>
<protein>
    <submittedName>
        <fullName evidence="9">Sugar ABC transporter permease</fullName>
    </submittedName>
</protein>
<keyword evidence="4 7" id="KW-0812">Transmembrane</keyword>
<dbReference type="Pfam" id="PF00528">
    <property type="entry name" value="BPD_transp_1"/>
    <property type="match status" value="1"/>
</dbReference>
<feature type="transmembrane region" description="Helical" evidence="7">
    <location>
        <begin position="270"/>
        <end position="292"/>
    </location>
</feature>
<evidence type="ECO:0000256" key="2">
    <source>
        <dbReference type="ARBA" id="ARBA00022448"/>
    </source>
</evidence>
<evidence type="ECO:0000259" key="8">
    <source>
        <dbReference type="PROSITE" id="PS50928"/>
    </source>
</evidence>
<dbReference type="Proteomes" id="UP001220478">
    <property type="component" value="Chromosome"/>
</dbReference>
<dbReference type="SUPFAM" id="SSF161098">
    <property type="entry name" value="MetI-like"/>
    <property type="match status" value="1"/>
</dbReference>
<dbReference type="InterPro" id="IPR000515">
    <property type="entry name" value="MetI-like"/>
</dbReference>
<feature type="transmembrane region" description="Helical" evidence="7">
    <location>
        <begin position="119"/>
        <end position="142"/>
    </location>
</feature>
<reference evidence="9 10" key="1">
    <citation type="submission" date="2023-02" db="EMBL/GenBank/DDBJ databases">
        <title>Novel Oscillospiraceae bacterial genomes.</title>
        <authorList>
            <person name="Srinivasan S."/>
            <person name="Austin M.N."/>
            <person name="Fiedler T.L."/>
            <person name="Strenk S.M."/>
            <person name="Agnew K.J."/>
            <person name="Nagana Gowda G.A."/>
            <person name="Raftery D."/>
            <person name="Beamer M.A."/>
            <person name="Achilles S.L."/>
            <person name="Wiesenfeld H.C."/>
            <person name="Fredricks D.N."/>
            <person name="Hillier S.L."/>
        </authorList>
    </citation>
    <scope>NUCLEOTIDE SEQUENCE [LARGE SCALE GENOMIC DNA]</scope>
    <source>
        <strain evidence="9 10">CHIC02 1186E3-8</strain>
    </source>
</reference>
<comment type="similarity">
    <text evidence="7">Belongs to the binding-protein-dependent transport system permease family.</text>
</comment>
<evidence type="ECO:0000256" key="6">
    <source>
        <dbReference type="ARBA" id="ARBA00023136"/>
    </source>
</evidence>
<dbReference type="PANTHER" id="PTHR30193">
    <property type="entry name" value="ABC TRANSPORTER PERMEASE PROTEIN"/>
    <property type="match status" value="1"/>
</dbReference>
<evidence type="ECO:0000256" key="5">
    <source>
        <dbReference type="ARBA" id="ARBA00022989"/>
    </source>
</evidence>
<evidence type="ECO:0000256" key="7">
    <source>
        <dbReference type="RuleBase" id="RU363032"/>
    </source>
</evidence>
<dbReference type="RefSeq" id="WP_315571902.1">
    <property type="nucleotide sequence ID" value="NZ_CP118868.1"/>
</dbReference>
<evidence type="ECO:0000256" key="1">
    <source>
        <dbReference type="ARBA" id="ARBA00004651"/>
    </source>
</evidence>
<dbReference type="PROSITE" id="PS50928">
    <property type="entry name" value="ABC_TM1"/>
    <property type="match status" value="1"/>
</dbReference>
<feature type="transmembrane region" description="Helical" evidence="7">
    <location>
        <begin position="208"/>
        <end position="226"/>
    </location>
</feature>
<name>A0ABY8C548_9FIRM</name>
<keyword evidence="5 7" id="KW-1133">Transmembrane helix</keyword>
<feature type="transmembrane region" description="Helical" evidence="7">
    <location>
        <begin position="162"/>
        <end position="187"/>
    </location>
</feature>
<feature type="domain" description="ABC transmembrane type-1" evidence="8">
    <location>
        <begin position="81"/>
        <end position="289"/>
    </location>
</feature>
<keyword evidence="10" id="KW-1185">Reference proteome</keyword>
<dbReference type="Gene3D" id="1.10.3720.10">
    <property type="entry name" value="MetI-like"/>
    <property type="match status" value="1"/>
</dbReference>
<dbReference type="EMBL" id="CP118868">
    <property type="protein sequence ID" value="WEG35803.1"/>
    <property type="molecule type" value="Genomic_DNA"/>
</dbReference>
<feature type="transmembrane region" description="Helical" evidence="7">
    <location>
        <begin position="85"/>
        <end position="107"/>
    </location>
</feature>
<keyword evidence="6 7" id="KW-0472">Membrane</keyword>
<accession>A0ABY8C548</accession>
<proteinExistence type="inferred from homology"/>
<keyword evidence="3" id="KW-1003">Cell membrane</keyword>
<comment type="subcellular location">
    <subcellularLocation>
        <location evidence="1 7">Cell membrane</location>
        <topology evidence="1 7">Multi-pass membrane protein</topology>
    </subcellularLocation>
</comment>
<gene>
    <name evidence="9" type="ORF">PYS61_01165</name>
</gene>
<dbReference type="InterPro" id="IPR051393">
    <property type="entry name" value="ABC_transporter_permease"/>
</dbReference>
<organism evidence="9 10">
    <name type="scientific">Amygdalobacter indicium</name>
    <dbReference type="NCBI Taxonomy" id="3029272"/>
    <lineage>
        <taxon>Bacteria</taxon>
        <taxon>Bacillati</taxon>
        <taxon>Bacillota</taxon>
        <taxon>Clostridia</taxon>
        <taxon>Eubacteriales</taxon>
        <taxon>Oscillospiraceae</taxon>
        <taxon>Amygdalobacter</taxon>
    </lineage>
</organism>
<dbReference type="PANTHER" id="PTHR30193:SF37">
    <property type="entry name" value="INNER MEMBRANE ABC TRANSPORTER PERMEASE PROTEIN YCJO"/>
    <property type="match status" value="1"/>
</dbReference>
<dbReference type="CDD" id="cd06261">
    <property type="entry name" value="TM_PBP2"/>
    <property type="match status" value="1"/>
</dbReference>
<evidence type="ECO:0000313" key="9">
    <source>
        <dbReference type="EMBL" id="WEG35803.1"/>
    </source>
</evidence>
<sequence length="300" mass="33847">MNRKLELREVFSLNITVKRKIEPYLWLAPSFVLFALFVFYPFFITLYKSFYIVDSLGAVRKFVGANNYLYILKDKEFIQAILNTLYFALLTVPASKVIGLLLAMLAYRKHKLSILYETSFAIPMTIASSTAAMIFQLLYVPTLGFINGITGLQIRWLTDPKVAMFSIALIQIWLSSGYAFVFLLSAVRNIPEAVLESASIDGATGWRKMIFIILPLISPTMFYLIVMDIPFSIMMVSLNNVLTQGGPNNSTMTVMLYIYNQIALVGNNTYANAATMIAFIITLGFILLGFAFEKKGVHYQ</sequence>